<evidence type="ECO:0000313" key="3">
    <source>
        <dbReference type="EMBL" id="KCV82769.1"/>
    </source>
</evidence>
<dbReference type="CDD" id="cd01948">
    <property type="entry name" value="EAL"/>
    <property type="match status" value="1"/>
</dbReference>
<dbReference type="InterPro" id="IPR001633">
    <property type="entry name" value="EAL_dom"/>
</dbReference>
<dbReference type="PANTHER" id="PTHR33121:SF70">
    <property type="entry name" value="SIGNALING PROTEIN YKOW"/>
    <property type="match status" value="1"/>
</dbReference>
<feature type="domain" description="GGDEF" evidence="2">
    <location>
        <begin position="101"/>
        <end position="237"/>
    </location>
</feature>
<dbReference type="Gene3D" id="3.30.70.270">
    <property type="match status" value="1"/>
</dbReference>
<dbReference type="STRING" id="1461693.ATO10_04147"/>
<organism evidence="3 4">
    <name type="scientific">Actibacterium atlanticum</name>
    <dbReference type="NCBI Taxonomy" id="1461693"/>
    <lineage>
        <taxon>Bacteria</taxon>
        <taxon>Pseudomonadati</taxon>
        <taxon>Pseudomonadota</taxon>
        <taxon>Alphaproteobacteria</taxon>
        <taxon>Rhodobacterales</taxon>
        <taxon>Roseobacteraceae</taxon>
        <taxon>Actibacterium</taxon>
    </lineage>
</organism>
<dbReference type="InterPro" id="IPR029787">
    <property type="entry name" value="Nucleotide_cyclase"/>
</dbReference>
<evidence type="ECO:0000313" key="4">
    <source>
        <dbReference type="Proteomes" id="UP000024836"/>
    </source>
</evidence>
<keyword evidence="4" id="KW-1185">Reference proteome</keyword>
<dbReference type="GO" id="GO:0071111">
    <property type="term" value="F:cyclic-guanylate-specific phosphodiesterase activity"/>
    <property type="evidence" value="ECO:0007669"/>
    <property type="project" value="InterPro"/>
</dbReference>
<feature type="domain" description="EAL" evidence="1">
    <location>
        <begin position="246"/>
        <end position="501"/>
    </location>
</feature>
<proteinExistence type="predicted"/>
<sequence length="515" mass="55798">MPRAAGQNLARIRAAMKTALGLPQGLAFLPALTLAAFWLGGEHALLVTALIFPLLVTVLSHHSSASTAPEIERDPLTGLANRETVVASLGRSFRNKEPAKRKTAAIVLSLQGIDDLGDRFGSAAVELALERVSERLSTILRDEDVLARIQSRYFAIALSAARRTDLEAVLQITGRLQEAVREPISLETATAYLSSSAGFCLQDRAPAPDGEEMLKAAEVAMREAVHCGPGAIRAFSAEMQEATALRRDLAEEITHALNAGQIVPWFQPQISTDTGEVTGFEALARWVHPARGVISPGTFLAAIEQAGLSEQLSEQMLFHSLSGLRAWDNAGIRVPSVGVNFSGAELRNPKLIDKIKWELDRFDLTPDRLTVEVLETVVSHSRDDIISHNIAGLAKLGCGVDLDDFGTGHASISSIRGFTIRRLKIDRSFVTDLDQDREQQDMIAAILTIAERLHLETLAEGVETVGEHAMLSQLGCGHVQGYGIARPMPFEDTIAWMRQHAAKLEKAAELGRKAG</sequence>
<dbReference type="InterPro" id="IPR035919">
    <property type="entry name" value="EAL_sf"/>
</dbReference>
<dbReference type="EMBL" id="AQQY01000002">
    <property type="protein sequence ID" value="KCV82769.1"/>
    <property type="molecule type" value="Genomic_DNA"/>
</dbReference>
<dbReference type="RefSeq" id="WP_035248545.1">
    <property type="nucleotide sequence ID" value="NZ_AQQY01000002.1"/>
</dbReference>
<dbReference type="SMART" id="SM00267">
    <property type="entry name" value="GGDEF"/>
    <property type="match status" value="1"/>
</dbReference>
<dbReference type="InterPro" id="IPR000160">
    <property type="entry name" value="GGDEF_dom"/>
</dbReference>
<dbReference type="PROSITE" id="PS50887">
    <property type="entry name" value="GGDEF"/>
    <property type="match status" value="1"/>
</dbReference>
<dbReference type="InterPro" id="IPR050706">
    <property type="entry name" value="Cyclic-di-GMP_PDE-like"/>
</dbReference>
<dbReference type="Pfam" id="PF00990">
    <property type="entry name" value="GGDEF"/>
    <property type="match status" value="1"/>
</dbReference>
<dbReference type="PROSITE" id="PS50883">
    <property type="entry name" value="EAL"/>
    <property type="match status" value="1"/>
</dbReference>
<gene>
    <name evidence="3" type="ORF">ATO10_04147</name>
</gene>
<dbReference type="PANTHER" id="PTHR33121">
    <property type="entry name" value="CYCLIC DI-GMP PHOSPHODIESTERASE PDEF"/>
    <property type="match status" value="1"/>
</dbReference>
<dbReference type="eggNOG" id="COG5001">
    <property type="taxonomic scope" value="Bacteria"/>
</dbReference>
<dbReference type="CDD" id="cd01949">
    <property type="entry name" value="GGDEF"/>
    <property type="match status" value="1"/>
</dbReference>
<dbReference type="Proteomes" id="UP000024836">
    <property type="component" value="Unassembled WGS sequence"/>
</dbReference>
<dbReference type="SUPFAM" id="SSF141868">
    <property type="entry name" value="EAL domain-like"/>
    <property type="match status" value="1"/>
</dbReference>
<dbReference type="InterPro" id="IPR043128">
    <property type="entry name" value="Rev_trsase/Diguanyl_cyclase"/>
</dbReference>
<dbReference type="SUPFAM" id="SSF55073">
    <property type="entry name" value="Nucleotide cyclase"/>
    <property type="match status" value="1"/>
</dbReference>
<evidence type="ECO:0000259" key="2">
    <source>
        <dbReference type="PROSITE" id="PS50887"/>
    </source>
</evidence>
<dbReference type="Pfam" id="PF00563">
    <property type="entry name" value="EAL"/>
    <property type="match status" value="1"/>
</dbReference>
<dbReference type="PATRIC" id="fig|1461693.3.peg.847"/>
<protein>
    <submittedName>
        <fullName evidence="3">EAL domain-containing protein</fullName>
    </submittedName>
</protein>
<dbReference type="Gene3D" id="3.20.20.450">
    <property type="entry name" value="EAL domain"/>
    <property type="match status" value="1"/>
</dbReference>
<dbReference type="NCBIfam" id="TIGR00254">
    <property type="entry name" value="GGDEF"/>
    <property type="match status" value="1"/>
</dbReference>
<name>A0A058ZME7_9RHOB</name>
<comment type="caution">
    <text evidence="3">The sequence shown here is derived from an EMBL/GenBank/DDBJ whole genome shotgun (WGS) entry which is preliminary data.</text>
</comment>
<dbReference type="SMART" id="SM00052">
    <property type="entry name" value="EAL"/>
    <property type="match status" value="1"/>
</dbReference>
<reference evidence="3 4" key="1">
    <citation type="submission" date="2013-04" db="EMBL/GenBank/DDBJ databases">
        <title>Shimia sp. 22II-S11-Z10 Genome Sequencing.</title>
        <authorList>
            <person name="Lai Q."/>
            <person name="Li G."/>
            <person name="Shao Z."/>
        </authorList>
    </citation>
    <scope>NUCLEOTIDE SEQUENCE [LARGE SCALE GENOMIC DNA]</scope>
    <source>
        <strain evidence="4">22II-S11-Z10</strain>
    </source>
</reference>
<dbReference type="AlphaFoldDB" id="A0A058ZME7"/>
<evidence type="ECO:0000259" key="1">
    <source>
        <dbReference type="PROSITE" id="PS50883"/>
    </source>
</evidence>
<accession>A0A058ZME7</accession>